<feature type="compositionally biased region" description="Acidic residues" evidence="1">
    <location>
        <begin position="279"/>
        <end position="288"/>
    </location>
</feature>
<evidence type="ECO:0000256" key="1">
    <source>
        <dbReference type="SAM" id="MobiDB-lite"/>
    </source>
</evidence>
<proteinExistence type="predicted"/>
<keyword evidence="2" id="KW-0732">Signal</keyword>
<evidence type="ECO:0000256" key="2">
    <source>
        <dbReference type="SAM" id="SignalP"/>
    </source>
</evidence>
<feature type="chain" id="PRO_5040907189" evidence="2">
    <location>
        <begin position="20"/>
        <end position="471"/>
    </location>
</feature>
<feature type="region of interest" description="Disordered" evidence="1">
    <location>
        <begin position="420"/>
        <end position="471"/>
    </location>
</feature>
<sequence length="471" mass="50773">MLFILVLITVATALATGNAAVPANVFQPPWLMKRKTEIKISELAMESFNISHSNLTIIDSKPLSIFCITCETSGNLTLSTIKVKKHQGMVKKIKGFFDDPVQVTLNKFGLNLNLHFGDVRGYFEFEIQGEGDGEFKFPLYMTETPIGMALSDELSVGVVLFIDLVFSSAAKDELDMNTGFEFSFPLGANISVDSLNGDVLHHKFNEGPMKSLPILVRSGTANFTAALRVHVQCGVSGIIAGNGYDVGLSVFANILEYQSRIERNTIGFEGPKEKSVEASDADAGDENNGDYVDKVDGSQGQAENNDKPLNGSDTAQKSPATNDVVGDGDEADGENQEKAENNDKPMNGSDITQNRLETNGTVGGAENQTTSDCDMLAEQVFDVNIGAYAHALAKFDYKAIGFSPTSTITVYQHTISDSCIRDAPKTAPPTTTTPKPDEERPPTTTTSSSEVTTTGTSHPMALPRHEIFTIS</sequence>
<organism evidence="3 4">
    <name type="scientific">Blumeria graminis f. sp. triticale</name>
    <dbReference type="NCBI Taxonomy" id="1689686"/>
    <lineage>
        <taxon>Eukaryota</taxon>
        <taxon>Fungi</taxon>
        <taxon>Dikarya</taxon>
        <taxon>Ascomycota</taxon>
        <taxon>Pezizomycotina</taxon>
        <taxon>Leotiomycetes</taxon>
        <taxon>Erysiphales</taxon>
        <taxon>Erysiphaceae</taxon>
        <taxon>Blumeria</taxon>
    </lineage>
</organism>
<dbReference type="AlphaFoldDB" id="A0A9W4CV18"/>
<protein>
    <submittedName>
        <fullName evidence="3">BgTH12-04554</fullName>
    </submittedName>
</protein>
<comment type="caution">
    <text evidence="3">The sequence shown here is derived from an EMBL/GenBank/DDBJ whole genome shotgun (WGS) entry which is preliminary data.</text>
</comment>
<accession>A0A9W4CV18</accession>
<gene>
    <name evidence="3" type="ORF">BGTH12_LOCUS255</name>
</gene>
<dbReference type="Proteomes" id="UP000683417">
    <property type="component" value="Unassembled WGS sequence"/>
</dbReference>
<feature type="compositionally biased region" description="Polar residues" evidence="1">
    <location>
        <begin position="311"/>
        <end position="321"/>
    </location>
</feature>
<feature type="region of interest" description="Disordered" evidence="1">
    <location>
        <begin position="271"/>
        <end position="367"/>
    </location>
</feature>
<feature type="signal peptide" evidence="2">
    <location>
        <begin position="1"/>
        <end position="19"/>
    </location>
</feature>
<name>A0A9W4CV18_BLUGR</name>
<feature type="compositionally biased region" description="Low complexity" evidence="1">
    <location>
        <begin position="442"/>
        <end position="457"/>
    </location>
</feature>
<feature type="compositionally biased region" description="Polar residues" evidence="1">
    <location>
        <begin position="349"/>
        <end position="367"/>
    </location>
</feature>
<evidence type="ECO:0000313" key="3">
    <source>
        <dbReference type="EMBL" id="CAD6498897.1"/>
    </source>
</evidence>
<evidence type="ECO:0000313" key="4">
    <source>
        <dbReference type="Proteomes" id="UP000683417"/>
    </source>
</evidence>
<dbReference type="EMBL" id="CAJHIT010000001">
    <property type="protein sequence ID" value="CAD6498897.1"/>
    <property type="molecule type" value="Genomic_DNA"/>
</dbReference>
<reference evidence="3" key="1">
    <citation type="submission" date="2020-10" db="EMBL/GenBank/DDBJ databases">
        <authorList>
            <person name="Muller C M."/>
        </authorList>
    </citation>
    <scope>NUCLEOTIDE SEQUENCE</scope>
    <source>
        <strain evidence="3">THUN-12</strain>
    </source>
</reference>